<name>A0A6M0QBD6_9BACI</name>
<dbReference type="PRINTS" id="PR00080">
    <property type="entry name" value="SDRFAMILY"/>
</dbReference>
<dbReference type="RefSeq" id="WP_163181389.1">
    <property type="nucleotide sequence ID" value="NZ_JAAIWM010000008.1"/>
</dbReference>
<dbReference type="GO" id="GO:0016491">
    <property type="term" value="F:oxidoreductase activity"/>
    <property type="evidence" value="ECO:0007669"/>
    <property type="project" value="UniProtKB-KW"/>
</dbReference>
<organism evidence="4 5">
    <name type="scientific">Bacillus mesophilus</name>
    <dbReference type="NCBI Taxonomy" id="1808955"/>
    <lineage>
        <taxon>Bacteria</taxon>
        <taxon>Bacillati</taxon>
        <taxon>Bacillota</taxon>
        <taxon>Bacilli</taxon>
        <taxon>Bacillales</taxon>
        <taxon>Bacillaceae</taxon>
        <taxon>Bacillus</taxon>
    </lineage>
</organism>
<dbReference type="InterPro" id="IPR051911">
    <property type="entry name" value="SDR_oxidoreductase"/>
</dbReference>
<dbReference type="EMBL" id="JAAIWM010000008">
    <property type="protein sequence ID" value="NEY73645.1"/>
    <property type="molecule type" value="Genomic_DNA"/>
</dbReference>
<gene>
    <name evidence="4" type="ORF">G4D63_18170</name>
</gene>
<comment type="similarity">
    <text evidence="1 3">Belongs to the short-chain dehydrogenases/reductases (SDR) family.</text>
</comment>
<dbReference type="InterPro" id="IPR036291">
    <property type="entry name" value="NAD(P)-bd_dom_sf"/>
</dbReference>
<dbReference type="InterPro" id="IPR002347">
    <property type="entry name" value="SDR_fam"/>
</dbReference>
<comment type="caution">
    <text evidence="4">The sequence shown here is derived from an EMBL/GenBank/DDBJ whole genome shotgun (WGS) entry which is preliminary data.</text>
</comment>
<evidence type="ECO:0000313" key="4">
    <source>
        <dbReference type="EMBL" id="NEY73645.1"/>
    </source>
</evidence>
<evidence type="ECO:0000256" key="3">
    <source>
        <dbReference type="RuleBase" id="RU000363"/>
    </source>
</evidence>
<evidence type="ECO:0000313" key="5">
    <source>
        <dbReference type="Proteomes" id="UP000481043"/>
    </source>
</evidence>
<dbReference type="Gene3D" id="3.40.50.720">
    <property type="entry name" value="NAD(P)-binding Rossmann-like Domain"/>
    <property type="match status" value="1"/>
</dbReference>
<dbReference type="PANTHER" id="PTHR43976:SF16">
    <property type="entry name" value="SHORT-CHAIN DEHYDROGENASE_REDUCTASE FAMILY PROTEIN"/>
    <property type="match status" value="1"/>
</dbReference>
<dbReference type="AlphaFoldDB" id="A0A6M0QBD6"/>
<dbReference type="NCBIfam" id="NF005372">
    <property type="entry name" value="PRK06914.1"/>
    <property type="match status" value="1"/>
</dbReference>
<reference evidence="4 5" key="1">
    <citation type="submission" date="2020-02" db="EMBL/GenBank/DDBJ databases">
        <title>Bacillus aquiflavi sp. nov., isolated from yellow water of strong flavor Chinese baijiu in Yibin region of China.</title>
        <authorList>
            <person name="Xie J."/>
        </authorList>
    </citation>
    <scope>NUCLEOTIDE SEQUENCE [LARGE SCALE GENOMIC DNA]</scope>
    <source>
        <strain evidence="4 5">SA4</strain>
    </source>
</reference>
<dbReference type="Proteomes" id="UP000481043">
    <property type="component" value="Unassembled WGS sequence"/>
</dbReference>
<keyword evidence="5" id="KW-1185">Reference proteome</keyword>
<protein>
    <submittedName>
        <fullName evidence="4">SDR family oxidoreductase</fullName>
    </submittedName>
</protein>
<evidence type="ECO:0000256" key="2">
    <source>
        <dbReference type="ARBA" id="ARBA00023002"/>
    </source>
</evidence>
<keyword evidence="2" id="KW-0560">Oxidoreductase</keyword>
<dbReference type="Pfam" id="PF00106">
    <property type="entry name" value="adh_short"/>
    <property type="match status" value="1"/>
</dbReference>
<dbReference type="PRINTS" id="PR00081">
    <property type="entry name" value="GDHRDH"/>
</dbReference>
<dbReference type="PANTHER" id="PTHR43976">
    <property type="entry name" value="SHORT CHAIN DEHYDROGENASE"/>
    <property type="match status" value="1"/>
</dbReference>
<sequence length="279" mass="31122">MSQPVAVVTGSSSGFGLLTCLTFARAGYRVIATMRNIEKSEHLLRIAKQDGVDSLIHVEELDVTSDSSIEKFQMLMQQTERIDVLVNNAGYAGAGFVEEIPVEEYRKQFETNVFGVISVTQSILPMMRKQGSGKIINVSSISGRIGFPGLSPYIASKHALEGWSESLRLEMKPFGIDVVLIEPGSYQTNIWSTGKSVTEKSLLPNSPYYGTMKKIEDHLNKEQSTYGNPQDVASLILNVVKQKDPPLRIPIGKGVKMTIALKQILPWHYWERMFLKKLK</sequence>
<dbReference type="CDD" id="cd05374">
    <property type="entry name" value="17beta-HSD-like_SDR_c"/>
    <property type="match status" value="1"/>
</dbReference>
<evidence type="ECO:0000256" key="1">
    <source>
        <dbReference type="ARBA" id="ARBA00006484"/>
    </source>
</evidence>
<dbReference type="SUPFAM" id="SSF51735">
    <property type="entry name" value="NAD(P)-binding Rossmann-fold domains"/>
    <property type="match status" value="1"/>
</dbReference>
<proteinExistence type="inferred from homology"/>
<accession>A0A6M0QBD6</accession>